<dbReference type="AlphaFoldDB" id="A0A023AWG2"/>
<dbReference type="Proteomes" id="UP000019763">
    <property type="component" value="Unassembled WGS sequence"/>
</dbReference>
<keyword evidence="2" id="KW-1185">Reference proteome</keyword>
<sequence>MFATDSVENGLDRNPSTLVSLGDNALLDGDLLDDELRLVALDVRPYREALRQSFGEELAGDEMSDAEIREMVFCAWDTLRASFEGGLGIDAAVRRLSMWARVEEAINASDPLKTTLCAFGIHAFICAWWAVSRLVHNPF</sequence>
<comment type="caution">
    <text evidence="1">The sequence shown here is derived from an EMBL/GenBank/DDBJ whole genome shotgun (WGS) entry which is preliminary data.</text>
</comment>
<evidence type="ECO:0000313" key="2">
    <source>
        <dbReference type="Proteomes" id="UP000019763"/>
    </source>
</evidence>
<dbReference type="VEuPathDB" id="CryptoDB:GNI_191060"/>
<dbReference type="RefSeq" id="XP_011133667.1">
    <property type="nucleotide sequence ID" value="XM_011135365.1"/>
</dbReference>
<name>A0A023AWG2_GRENI</name>
<reference evidence="1" key="1">
    <citation type="submission" date="2013-12" db="EMBL/GenBank/DDBJ databases">
        <authorList>
            <person name="Omoto C.K."/>
            <person name="Sibley D."/>
            <person name="Venepally P."/>
            <person name="Hadjithomas M."/>
            <person name="Karamycheva S."/>
            <person name="Brunk B."/>
            <person name="Roos D."/>
            <person name="Caler E."/>
            <person name="Lorenzi H."/>
        </authorList>
    </citation>
    <scope>NUCLEOTIDE SEQUENCE</scope>
</reference>
<dbReference type="EMBL" id="AFNH02001459">
    <property type="protein sequence ID" value="EZG43059.1"/>
    <property type="molecule type" value="Genomic_DNA"/>
</dbReference>
<gene>
    <name evidence="1" type="ORF">GNI_191060</name>
</gene>
<organism evidence="1 2">
    <name type="scientific">Gregarina niphandrodes</name>
    <name type="common">Septate eugregarine</name>
    <dbReference type="NCBI Taxonomy" id="110365"/>
    <lineage>
        <taxon>Eukaryota</taxon>
        <taxon>Sar</taxon>
        <taxon>Alveolata</taxon>
        <taxon>Apicomplexa</taxon>
        <taxon>Conoidasida</taxon>
        <taxon>Gregarinasina</taxon>
        <taxon>Eugregarinorida</taxon>
        <taxon>Gregarinidae</taxon>
        <taxon>Gregarina</taxon>
    </lineage>
</organism>
<proteinExistence type="predicted"/>
<protein>
    <submittedName>
        <fullName evidence="1">Uncharacterized protein</fullName>
    </submittedName>
</protein>
<dbReference type="GeneID" id="22916256"/>
<evidence type="ECO:0000313" key="1">
    <source>
        <dbReference type="EMBL" id="EZG43059.1"/>
    </source>
</evidence>
<accession>A0A023AWG2</accession>